<keyword evidence="2" id="KW-0808">Transferase</keyword>
<evidence type="ECO:0000313" key="3">
    <source>
        <dbReference type="Proteomes" id="UP000294911"/>
    </source>
</evidence>
<dbReference type="PANTHER" id="PTHR43190:SF3">
    <property type="entry name" value="N-ACETYL-D-GLUCOSAMINE KINASE"/>
    <property type="match status" value="1"/>
</dbReference>
<dbReference type="InterPro" id="IPR043129">
    <property type="entry name" value="ATPase_NBD"/>
</dbReference>
<protein>
    <submittedName>
        <fullName evidence="2">N-acetylglucosamine kinase-like BadF-type ATPase</fullName>
    </submittedName>
</protein>
<dbReference type="GO" id="GO:0016301">
    <property type="term" value="F:kinase activity"/>
    <property type="evidence" value="ECO:0007669"/>
    <property type="project" value="UniProtKB-KW"/>
</dbReference>
<dbReference type="InterPro" id="IPR002731">
    <property type="entry name" value="ATPase_BadF"/>
</dbReference>
<dbReference type="CDD" id="cd24007">
    <property type="entry name" value="ASKHA_NBD_eukNAGK-like"/>
    <property type="match status" value="1"/>
</dbReference>
<comment type="caution">
    <text evidence="2">The sequence shown here is derived from an EMBL/GenBank/DDBJ whole genome shotgun (WGS) entry which is preliminary data.</text>
</comment>
<reference evidence="2 3" key="1">
    <citation type="submission" date="2019-03" db="EMBL/GenBank/DDBJ databases">
        <title>Genomic Encyclopedia of Type Strains, Phase IV (KMG-IV): sequencing the most valuable type-strain genomes for metagenomic binning, comparative biology and taxonomic classification.</title>
        <authorList>
            <person name="Goeker M."/>
        </authorList>
    </citation>
    <scope>NUCLEOTIDE SEQUENCE [LARGE SCALE GENOMIC DNA]</scope>
    <source>
        <strain evidence="2 3">DSM 45765</strain>
    </source>
</reference>
<dbReference type="PANTHER" id="PTHR43190">
    <property type="entry name" value="N-ACETYL-D-GLUCOSAMINE KINASE"/>
    <property type="match status" value="1"/>
</dbReference>
<dbReference type="InterPro" id="IPR052519">
    <property type="entry name" value="Euk-type_GlcNAc_Kinase"/>
</dbReference>
<name>A0A4R2R645_9PSEU</name>
<organism evidence="2 3">
    <name type="scientific">Tamaricihabitans halophyticus</name>
    <dbReference type="NCBI Taxonomy" id="1262583"/>
    <lineage>
        <taxon>Bacteria</taxon>
        <taxon>Bacillati</taxon>
        <taxon>Actinomycetota</taxon>
        <taxon>Actinomycetes</taxon>
        <taxon>Pseudonocardiales</taxon>
        <taxon>Pseudonocardiaceae</taxon>
        <taxon>Tamaricihabitans</taxon>
    </lineage>
</organism>
<dbReference type="Gene3D" id="3.30.420.40">
    <property type="match status" value="2"/>
</dbReference>
<keyword evidence="3" id="KW-1185">Reference proteome</keyword>
<dbReference type="AlphaFoldDB" id="A0A4R2R645"/>
<accession>A0A4R2R645</accession>
<gene>
    <name evidence="2" type="ORF">EV191_102263</name>
</gene>
<evidence type="ECO:0000313" key="2">
    <source>
        <dbReference type="EMBL" id="TCP55051.1"/>
    </source>
</evidence>
<sequence length="323" mass="34098">MTTPAVLAVDGGNSKTDVWLVDDYGQPLARVRGPGSSPQSLGIPASLGVIEELASTAARRAGLPEDGPYARHTSAYLAGLDLAEEEDAYLAKLRERNWSTSAAVGNDTFALLRSGTPDGVGIAVVCGAGVNCVGVSGNGRVHRFPALGRISGDWGGGKQLGMEALWSAVRAEDGRGPRTALQEAVRDHFQVATMSDVVTELHFGRLAMSVIHQLAPLLFTVAEAGDEVASTVVDRQLTEIALLATVSAQRLDLVDQPVRIVLGGGVLAGIDPKHIEDIAQRCRKRIPHAQVYRAEQPPVAGAALLGLDILNRRTLAFEDDCCD</sequence>
<feature type="domain" description="ATPase BadF/BadG/BcrA/BcrD type" evidence="1">
    <location>
        <begin position="9"/>
        <end position="306"/>
    </location>
</feature>
<proteinExistence type="predicted"/>
<evidence type="ECO:0000259" key="1">
    <source>
        <dbReference type="Pfam" id="PF01869"/>
    </source>
</evidence>
<dbReference type="EMBL" id="SLXQ01000002">
    <property type="protein sequence ID" value="TCP55051.1"/>
    <property type="molecule type" value="Genomic_DNA"/>
</dbReference>
<dbReference type="RefSeq" id="WP_132876430.1">
    <property type="nucleotide sequence ID" value="NZ_SLXQ01000002.1"/>
</dbReference>
<dbReference type="Pfam" id="PF01869">
    <property type="entry name" value="BcrAD_BadFG"/>
    <property type="match status" value="1"/>
</dbReference>
<dbReference type="Proteomes" id="UP000294911">
    <property type="component" value="Unassembled WGS sequence"/>
</dbReference>
<dbReference type="OrthoDB" id="5524856at2"/>
<keyword evidence="2" id="KW-0418">Kinase</keyword>
<dbReference type="SUPFAM" id="SSF53067">
    <property type="entry name" value="Actin-like ATPase domain"/>
    <property type="match status" value="2"/>
</dbReference>